<organism evidence="2 3">
    <name type="scientific">Bradyrhizobium erythrophlei</name>
    <dbReference type="NCBI Taxonomy" id="1437360"/>
    <lineage>
        <taxon>Bacteria</taxon>
        <taxon>Pseudomonadati</taxon>
        <taxon>Pseudomonadota</taxon>
        <taxon>Alphaproteobacteria</taxon>
        <taxon>Hyphomicrobiales</taxon>
        <taxon>Nitrobacteraceae</taxon>
        <taxon>Bradyrhizobium</taxon>
    </lineage>
</organism>
<keyword evidence="1" id="KW-0812">Transmembrane</keyword>
<evidence type="ECO:0000256" key="1">
    <source>
        <dbReference type="SAM" id="Phobius"/>
    </source>
</evidence>
<feature type="transmembrane region" description="Helical" evidence="1">
    <location>
        <begin position="7"/>
        <end position="28"/>
    </location>
</feature>
<name>A0A1M5JRB3_9BRAD</name>
<dbReference type="EMBL" id="LT670818">
    <property type="protein sequence ID" value="SHG42809.1"/>
    <property type="molecule type" value="Genomic_DNA"/>
</dbReference>
<sequence>MLVSRSCMLLCLRVLANSVMVLSLMVMMRGGMVVSSG</sequence>
<protein>
    <submittedName>
        <fullName evidence="2">Uncharacterized protein</fullName>
    </submittedName>
</protein>
<accession>A0A1M5JRB3</accession>
<proteinExistence type="predicted"/>
<reference evidence="2 3" key="1">
    <citation type="submission" date="2016-11" db="EMBL/GenBank/DDBJ databases">
        <authorList>
            <person name="Jaros S."/>
            <person name="Januszkiewicz K."/>
            <person name="Wedrychowicz H."/>
        </authorList>
    </citation>
    <scope>NUCLEOTIDE SEQUENCE [LARGE SCALE GENOMIC DNA]</scope>
    <source>
        <strain evidence="2 3">GAS242</strain>
    </source>
</reference>
<keyword evidence="1" id="KW-1133">Transmembrane helix</keyword>
<evidence type="ECO:0000313" key="2">
    <source>
        <dbReference type="EMBL" id="SHG42809.1"/>
    </source>
</evidence>
<evidence type="ECO:0000313" key="3">
    <source>
        <dbReference type="Proteomes" id="UP000190675"/>
    </source>
</evidence>
<dbReference type="AlphaFoldDB" id="A0A1M5JRB3"/>
<dbReference type="Proteomes" id="UP000190675">
    <property type="component" value="Chromosome I"/>
</dbReference>
<gene>
    <name evidence="2" type="ORF">SAMN05444169_2416</name>
</gene>
<keyword evidence="1" id="KW-0472">Membrane</keyword>